<protein>
    <submittedName>
        <fullName evidence="1">Uncharacterized protein</fullName>
    </submittedName>
</protein>
<name>A0A9J5WIA0_SOLCO</name>
<dbReference type="AlphaFoldDB" id="A0A9J5WIA0"/>
<sequence>MQGELGGIKTLIRQESRLTRIVHCFAYLQLTLVVSKKCVQIGNFDTRWRSHYKSFENFISSFDSIVDVLDALIVNASTLEERESTLKFLRIRQMFETKSQNDLNVSLQIKEQDIANAMIICKGSKDKVVIYKR</sequence>
<accession>A0A9J5WIA0</accession>
<reference evidence="1 2" key="1">
    <citation type="submission" date="2020-09" db="EMBL/GenBank/DDBJ databases">
        <title>De no assembly of potato wild relative species, Solanum commersonii.</title>
        <authorList>
            <person name="Cho K."/>
        </authorList>
    </citation>
    <scope>NUCLEOTIDE SEQUENCE [LARGE SCALE GENOMIC DNA]</scope>
    <source>
        <strain evidence="1">LZ3.2</strain>
        <tissue evidence="1">Leaf</tissue>
    </source>
</reference>
<evidence type="ECO:0000313" key="2">
    <source>
        <dbReference type="Proteomes" id="UP000824120"/>
    </source>
</evidence>
<dbReference type="EMBL" id="JACXVP010000011">
    <property type="protein sequence ID" value="KAG5575571.1"/>
    <property type="molecule type" value="Genomic_DNA"/>
</dbReference>
<dbReference type="InterPro" id="IPR055298">
    <property type="entry name" value="AtLOH3-like"/>
</dbReference>
<evidence type="ECO:0000313" key="1">
    <source>
        <dbReference type="EMBL" id="KAG5575571.1"/>
    </source>
</evidence>
<keyword evidence="2" id="KW-1185">Reference proteome</keyword>
<comment type="caution">
    <text evidence="1">The sequence shown here is derived from an EMBL/GenBank/DDBJ whole genome shotgun (WGS) entry which is preliminary data.</text>
</comment>
<gene>
    <name evidence="1" type="ORF">H5410_055705</name>
</gene>
<dbReference type="Proteomes" id="UP000824120">
    <property type="component" value="Chromosome 11"/>
</dbReference>
<proteinExistence type="predicted"/>
<dbReference type="PANTHER" id="PTHR11697:SF230">
    <property type="entry name" value="ZINC FINGER, MYM DOMAIN CONTAINING 1"/>
    <property type="match status" value="1"/>
</dbReference>
<dbReference type="PANTHER" id="PTHR11697">
    <property type="entry name" value="GENERAL TRANSCRIPTION FACTOR 2-RELATED ZINC FINGER PROTEIN"/>
    <property type="match status" value="1"/>
</dbReference>
<organism evidence="1 2">
    <name type="scientific">Solanum commersonii</name>
    <name type="common">Commerson's wild potato</name>
    <name type="synonym">Commerson's nightshade</name>
    <dbReference type="NCBI Taxonomy" id="4109"/>
    <lineage>
        <taxon>Eukaryota</taxon>
        <taxon>Viridiplantae</taxon>
        <taxon>Streptophyta</taxon>
        <taxon>Embryophyta</taxon>
        <taxon>Tracheophyta</taxon>
        <taxon>Spermatophyta</taxon>
        <taxon>Magnoliopsida</taxon>
        <taxon>eudicotyledons</taxon>
        <taxon>Gunneridae</taxon>
        <taxon>Pentapetalae</taxon>
        <taxon>asterids</taxon>
        <taxon>lamiids</taxon>
        <taxon>Solanales</taxon>
        <taxon>Solanaceae</taxon>
        <taxon>Solanoideae</taxon>
        <taxon>Solaneae</taxon>
        <taxon>Solanum</taxon>
    </lineage>
</organism>